<evidence type="ECO:0000256" key="8">
    <source>
        <dbReference type="ARBA" id="ARBA00023125"/>
    </source>
</evidence>
<dbReference type="PROSITE" id="PS00552">
    <property type="entry name" value="HTH_MERR_1"/>
    <property type="match status" value="1"/>
</dbReference>
<protein>
    <submittedName>
        <fullName evidence="12">MerR family transcriptional regulator</fullName>
    </submittedName>
</protein>
<comment type="caution">
    <text evidence="12">The sequence shown here is derived from an EMBL/GenBank/DDBJ whole genome shotgun (WGS) entry which is preliminary data.</text>
</comment>
<comment type="similarity">
    <text evidence="2">Belongs to the beta sliding clamp family.</text>
</comment>
<dbReference type="GO" id="GO:0009360">
    <property type="term" value="C:DNA polymerase III complex"/>
    <property type="evidence" value="ECO:0007669"/>
    <property type="project" value="InterPro"/>
</dbReference>
<dbReference type="Pfam" id="PF13411">
    <property type="entry name" value="MerR_1"/>
    <property type="match status" value="1"/>
</dbReference>
<dbReference type="InterPro" id="IPR000551">
    <property type="entry name" value="MerR-type_HTH_dom"/>
</dbReference>
<name>A0A9Q2UYS8_RHOHA</name>
<organism evidence="12 13">
    <name type="scientific">Rhodococcus hoagii</name>
    <name type="common">Corynebacterium equii</name>
    <dbReference type="NCBI Taxonomy" id="43767"/>
    <lineage>
        <taxon>Bacteria</taxon>
        <taxon>Bacillati</taxon>
        <taxon>Actinomycetota</taxon>
        <taxon>Actinomycetes</taxon>
        <taxon>Mycobacteriales</taxon>
        <taxon>Nocardiaceae</taxon>
        <taxon>Prescottella</taxon>
    </lineage>
</organism>
<keyword evidence="7" id="KW-0239">DNA-directed DNA polymerase</keyword>
<sequence>MSASGPDDLVTIGVFARACGLTPSALRFYDDSGLLSPAHIDPVTGYRYYSTTQRDRAATIRRLREIDVPLEAVTRILSADRVEAARVLDEHVRLLHERAATAAAVAAELKASLPVQDRGSAVTLSARLLAEAVRQVRRAAAAEAEFPILTGILIEVGDGAVVLTATDRYRLSTRSLPAHTPDRAWTGVVSASELDAIGAALSPDAAAILRPDSGAVDIATPGLSARCAVLEGEYPDYRTMLDALPPARTRVVTRRDELFAVAEGPVDDTVRLVGASGQLTASVRDGPPQAVAARVDGPDVTLTFRRGNLLAALETAVGPDVMLDISAPDLPVVFRSATDGDLTTLAMPTASDI</sequence>
<dbReference type="InterPro" id="IPR046938">
    <property type="entry name" value="DNA_clamp_sf"/>
</dbReference>
<evidence type="ECO:0000256" key="7">
    <source>
        <dbReference type="ARBA" id="ARBA00022932"/>
    </source>
</evidence>
<evidence type="ECO:0000259" key="9">
    <source>
        <dbReference type="PROSITE" id="PS50937"/>
    </source>
</evidence>
<dbReference type="GO" id="GO:0003677">
    <property type="term" value="F:DNA binding"/>
    <property type="evidence" value="ECO:0007669"/>
    <property type="project" value="UniProtKB-KW"/>
</dbReference>
<feature type="domain" description="HTH merR-type" evidence="9">
    <location>
        <begin position="9"/>
        <end position="79"/>
    </location>
</feature>
<dbReference type="GO" id="GO:0008408">
    <property type="term" value="F:3'-5' exonuclease activity"/>
    <property type="evidence" value="ECO:0007669"/>
    <property type="project" value="InterPro"/>
</dbReference>
<dbReference type="EMBL" id="WVBC01000032">
    <property type="protein sequence ID" value="NKT80023.1"/>
    <property type="molecule type" value="Genomic_DNA"/>
</dbReference>
<dbReference type="SUPFAM" id="SSF55979">
    <property type="entry name" value="DNA clamp"/>
    <property type="match status" value="1"/>
</dbReference>
<keyword evidence="8" id="KW-0238">DNA-binding</keyword>
<evidence type="ECO:0000256" key="6">
    <source>
        <dbReference type="ARBA" id="ARBA00022705"/>
    </source>
</evidence>
<dbReference type="InterPro" id="IPR009061">
    <property type="entry name" value="DNA-bd_dom_put_sf"/>
</dbReference>
<evidence type="ECO:0000313" key="10">
    <source>
        <dbReference type="EMBL" id="MBM4565055.1"/>
    </source>
</evidence>
<keyword evidence="5" id="KW-0548">Nucleotidyltransferase</keyword>
<dbReference type="Proteomes" id="UP000608063">
    <property type="component" value="Unassembled WGS sequence"/>
</dbReference>
<dbReference type="PANTHER" id="PTHR30478">
    <property type="entry name" value="DNA POLYMERASE III SUBUNIT BETA"/>
    <property type="match status" value="1"/>
</dbReference>
<evidence type="ECO:0000313" key="11">
    <source>
        <dbReference type="EMBL" id="NKT80023.1"/>
    </source>
</evidence>
<dbReference type="GO" id="GO:0005737">
    <property type="term" value="C:cytoplasm"/>
    <property type="evidence" value="ECO:0007669"/>
    <property type="project" value="UniProtKB-SubCell"/>
</dbReference>
<dbReference type="EMBL" id="WVDC01000020">
    <property type="protein sequence ID" value="NKW44366.1"/>
    <property type="molecule type" value="Genomic_DNA"/>
</dbReference>
<dbReference type="InterPro" id="IPR001001">
    <property type="entry name" value="DNA_polIII_beta"/>
</dbReference>
<comment type="subcellular location">
    <subcellularLocation>
        <location evidence="1">Cytoplasm</location>
    </subcellularLocation>
</comment>
<dbReference type="PROSITE" id="PS50937">
    <property type="entry name" value="HTH_MERR_2"/>
    <property type="match status" value="1"/>
</dbReference>
<dbReference type="PANTHER" id="PTHR30478:SF0">
    <property type="entry name" value="BETA SLIDING CLAMP"/>
    <property type="match status" value="1"/>
</dbReference>
<dbReference type="Gene3D" id="1.10.1660.10">
    <property type="match status" value="1"/>
</dbReference>
<keyword evidence="3" id="KW-0963">Cytoplasm</keyword>
<accession>A0A9Q2UYS8</accession>
<keyword evidence="6" id="KW-0235">DNA replication</keyword>
<dbReference type="Gene3D" id="3.10.150.10">
    <property type="entry name" value="DNA Polymerase III, subunit A, domain 2"/>
    <property type="match status" value="2"/>
</dbReference>
<dbReference type="Proteomes" id="UP000603463">
    <property type="component" value="Unassembled WGS sequence"/>
</dbReference>
<evidence type="ECO:0000313" key="13">
    <source>
        <dbReference type="Proteomes" id="UP000608063"/>
    </source>
</evidence>
<gene>
    <name evidence="10" type="ORF">GS441_06275</name>
    <name evidence="11" type="ORF">GS882_18195</name>
    <name evidence="12" type="ORF">GS947_23105</name>
</gene>
<dbReference type="InterPro" id="IPR022637">
    <property type="entry name" value="DNA_polIII_beta_cen"/>
</dbReference>
<evidence type="ECO:0000256" key="4">
    <source>
        <dbReference type="ARBA" id="ARBA00022679"/>
    </source>
</evidence>
<reference evidence="12" key="2">
    <citation type="journal article" date="2020" name="Environ. Microbiol.">
        <title>The novel and transferable erm(51) gene confers Macrolides, Lincosamides, and Streptogramins B (MLSB) resistance to clonal Rhodococcus equi in the environment.</title>
        <authorList>
            <person name="Huber L."/>
            <person name="Giguere S."/>
            <person name="Slovis N.M."/>
            <person name="Alvarez-Narvaez S."/>
            <person name="Hart K.A."/>
            <person name="Greiter M."/>
            <person name="Morris E.R.A."/>
            <person name="Cohen N.D."/>
        </authorList>
    </citation>
    <scope>NUCLEOTIDE SEQUENCE</scope>
    <source>
        <strain evidence="11">Lh_116_1</strain>
        <strain evidence="12">Lh_16_1</strain>
    </source>
</reference>
<dbReference type="SMART" id="SM00480">
    <property type="entry name" value="POL3Bc"/>
    <property type="match status" value="1"/>
</dbReference>
<dbReference type="AlphaFoldDB" id="A0A9Q2UYS8"/>
<evidence type="ECO:0000256" key="2">
    <source>
        <dbReference type="ARBA" id="ARBA00010752"/>
    </source>
</evidence>
<dbReference type="GO" id="GO:0003887">
    <property type="term" value="F:DNA-directed DNA polymerase activity"/>
    <property type="evidence" value="ECO:0007669"/>
    <property type="project" value="UniProtKB-KW"/>
</dbReference>
<dbReference type="EMBL" id="WUXR01000002">
    <property type="protein sequence ID" value="MBM4565055.1"/>
    <property type="molecule type" value="Genomic_DNA"/>
</dbReference>
<dbReference type="Pfam" id="PF02767">
    <property type="entry name" value="DNA_pol3_beta_2"/>
    <property type="match status" value="1"/>
</dbReference>
<reference evidence="10" key="1">
    <citation type="submission" date="2019-11" db="EMBL/GenBank/DDBJ databases">
        <title>Spread of Macrolides and rifampicin resistant Rhodococcus equi in clinical isolates in the USA.</title>
        <authorList>
            <person name="Alvarez-Narvaez S."/>
            <person name="Huber L."/>
            <person name="Cohen N.D."/>
            <person name="Slovis N."/>
            <person name="Greiter M."/>
            <person name="Giguere S."/>
            <person name="Hart K."/>
        </authorList>
    </citation>
    <scope>NUCLEOTIDE SEQUENCE</scope>
    <source>
        <strain evidence="10">Lh_17</strain>
    </source>
</reference>
<dbReference type="GO" id="GO:0006271">
    <property type="term" value="P:DNA strand elongation involved in DNA replication"/>
    <property type="evidence" value="ECO:0007669"/>
    <property type="project" value="TreeGrafter"/>
</dbReference>
<dbReference type="Proteomes" id="UP000808906">
    <property type="component" value="Unassembled WGS sequence"/>
</dbReference>
<evidence type="ECO:0000256" key="3">
    <source>
        <dbReference type="ARBA" id="ARBA00022490"/>
    </source>
</evidence>
<evidence type="ECO:0000256" key="1">
    <source>
        <dbReference type="ARBA" id="ARBA00004496"/>
    </source>
</evidence>
<dbReference type="SMART" id="SM00422">
    <property type="entry name" value="HTH_MERR"/>
    <property type="match status" value="1"/>
</dbReference>
<dbReference type="RefSeq" id="WP_084961187.1">
    <property type="nucleotide sequence ID" value="NZ_CP095477.1"/>
</dbReference>
<dbReference type="GO" id="GO:0006355">
    <property type="term" value="P:regulation of DNA-templated transcription"/>
    <property type="evidence" value="ECO:0007669"/>
    <property type="project" value="InterPro"/>
</dbReference>
<evidence type="ECO:0000256" key="5">
    <source>
        <dbReference type="ARBA" id="ARBA00022695"/>
    </source>
</evidence>
<keyword evidence="4" id="KW-0808">Transferase</keyword>
<evidence type="ECO:0000313" key="12">
    <source>
        <dbReference type="EMBL" id="NKW44366.1"/>
    </source>
</evidence>
<proteinExistence type="inferred from homology"/>
<dbReference type="SUPFAM" id="SSF46955">
    <property type="entry name" value="Putative DNA-binding domain"/>
    <property type="match status" value="1"/>
</dbReference>